<sequence length="61" mass="7078">MDPEHHATIADKLMQYRGKLPKHTNPSNRIAVGLTYDLKKHIEDLLWYIEKYADAESKGLI</sequence>
<proteinExistence type="predicted"/>
<reference evidence="1" key="1">
    <citation type="journal article" date="2014" name="Front. Microbiol.">
        <title>High frequency of phylogenetically diverse reductive dehalogenase-homologous genes in deep subseafloor sedimentary metagenomes.</title>
        <authorList>
            <person name="Kawai M."/>
            <person name="Futagami T."/>
            <person name="Toyoda A."/>
            <person name="Takaki Y."/>
            <person name="Nishi S."/>
            <person name="Hori S."/>
            <person name="Arai W."/>
            <person name="Tsubouchi T."/>
            <person name="Morono Y."/>
            <person name="Uchiyama I."/>
            <person name="Ito T."/>
            <person name="Fujiyama A."/>
            <person name="Inagaki F."/>
            <person name="Takami H."/>
        </authorList>
    </citation>
    <scope>NUCLEOTIDE SEQUENCE</scope>
    <source>
        <strain evidence="1">Expedition CK06-06</strain>
    </source>
</reference>
<comment type="caution">
    <text evidence="1">The sequence shown here is derived from an EMBL/GenBank/DDBJ whole genome shotgun (WGS) entry which is preliminary data.</text>
</comment>
<gene>
    <name evidence="1" type="ORF">S12H4_13406</name>
</gene>
<accession>X1S7N5</accession>
<organism evidence="1">
    <name type="scientific">marine sediment metagenome</name>
    <dbReference type="NCBI Taxonomy" id="412755"/>
    <lineage>
        <taxon>unclassified sequences</taxon>
        <taxon>metagenomes</taxon>
        <taxon>ecological metagenomes</taxon>
    </lineage>
</organism>
<dbReference type="EMBL" id="BARW01006386">
    <property type="protein sequence ID" value="GAI75111.1"/>
    <property type="molecule type" value="Genomic_DNA"/>
</dbReference>
<dbReference type="AlphaFoldDB" id="X1S7N5"/>
<protein>
    <submittedName>
        <fullName evidence="1">Uncharacterized protein</fullName>
    </submittedName>
</protein>
<evidence type="ECO:0000313" key="1">
    <source>
        <dbReference type="EMBL" id="GAI75111.1"/>
    </source>
</evidence>
<name>X1S7N5_9ZZZZ</name>